<dbReference type="Pfam" id="PF00650">
    <property type="entry name" value="CRAL_TRIO"/>
    <property type="match status" value="1"/>
</dbReference>
<keyword evidence="7" id="KW-1185">Reference proteome</keyword>
<reference evidence="6 7" key="1">
    <citation type="journal article" date="2017" name="Mol. Biol. Evol.">
        <title>The 4-celled Tetrabaena socialis nuclear genome reveals the essential components for genetic control of cell number at the origin of multicellularity in the volvocine lineage.</title>
        <authorList>
            <person name="Featherston J."/>
            <person name="Arakaki Y."/>
            <person name="Hanschen E.R."/>
            <person name="Ferris P.J."/>
            <person name="Michod R.E."/>
            <person name="Olson B.J.S.C."/>
            <person name="Nozaki H."/>
            <person name="Durand P.M."/>
        </authorList>
    </citation>
    <scope>NUCLEOTIDE SEQUENCE [LARGE SCALE GENOMIC DNA]</scope>
    <source>
        <strain evidence="6 7">NIES-571</strain>
    </source>
</reference>
<dbReference type="CDD" id="cd00170">
    <property type="entry name" value="SEC14"/>
    <property type="match status" value="1"/>
</dbReference>
<proteinExistence type="inferred from homology"/>
<dbReference type="SUPFAM" id="SSF52087">
    <property type="entry name" value="CRAL/TRIO domain"/>
    <property type="match status" value="2"/>
</dbReference>
<dbReference type="Gene3D" id="3.40.525.10">
    <property type="entry name" value="CRAL-TRIO lipid binding domain"/>
    <property type="match status" value="2"/>
</dbReference>
<evidence type="ECO:0000313" key="6">
    <source>
        <dbReference type="EMBL" id="PNH07053.1"/>
    </source>
</evidence>
<dbReference type="AlphaFoldDB" id="A0A2J8A3H0"/>
<feature type="compositionally biased region" description="Basic and acidic residues" evidence="4">
    <location>
        <begin position="119"/>
        <end position="142"/>
    </location>
</feature>
<organism evidence="6 7">
    <name type="scientific">Tetrabaena socialis</name>
    <dbReference type="NCBI Taxonomy" id="47790"/>
    <lineage>
        <taxon>Eukaryota</taxon>
        <taxon>Viridiplantae</taxon>
        <taxon>Chlorophyta</taxon>
        <taxon>core chlorophytes</taxon>
        <taxon>Chlorophyceae</taxon>
        <taxon>CS clade</taxon>
        <taxon>Chlamydomonadales</taxon>
        <taxon>Tetrabaenaceae</taxon>
        <taxon>Tetrabaena</taxon>
    </lineage>
</organism>
<dbReference type="SMART" id="SM00516">
    <property type="entry name" value="SEC14"/>
    <property type="match status" value="1"/>
</dbReference>
<protein>
    <submittedName>
        <fullName evidence="6">SEC14 cytosolic factor</fullName>
    </submittedName>
</protein>
<feature type="domain" description="CRAL-TRIO" evidence="5">
    <location>
        <begin position="210"/>
        <end position="384"/>
    </location>
</feature>
<feature type="region of interest" description="Disordered" evidence="4">
    <location>
        <begin position="113"/>
        <end position="178"/>
    </location>
</feature>
<dbReference type="InterPro" id="IPR051026">
    <property type="entry name" value="PI/PC_transfer"/>
</dbReference>
<evidence type="ECO:0000259" key="5">
    <source>
        <dbReference type="PROSITE" id="PS50191"/>
    </source>
</evidence>
<evidence type="ECO:0000256" key="1">
    <source>
        <dbReference type="ARBA" id="ARBA00004202"/>
    </source>
</evidence>
<name>A0A2J8A3H0_9CHLO</name>
<evidence type="ECO:0000313" key="7">
    <source>
        <dbReference type="Proteomes" id="UP000236333"/>
    </source>
</evidence>
<dbReference type="EMBL" id="PGGS01000200">
    <property type="protein sequence ID" value="PNH07053.1"/>
    <property type="molecule type" value="Genomic_DNA"/>
</dbReference>
<feature type="compositionally biased region" description="Basic and acidic residues" evidence="4">
    <location>
        <begin position="165"/>
        <end position="175"/>
    </location>
</feature>
<dbReference type="InterPro" id="IPR001251">
    <property type="entry name" value="CRAL-TRIO_dom"/>
</dbReference>
<comment type="subcellular location">
    <subcellularLocation>
        <location evidence="1">Cell membrane</location>
        <topology evidence="1">Peripheral membrane protein</topology>
    </subcellularLocation>
    <subcellularLocation>
        <location evidence="2">Golgi apparatus membrane</location>
        <topology evidence="2">Peripheral membrane protein</topology>
    </subcellularLocation>
</comment>
<dbReference type="GO" id="GO:0005886">
    <property type="term" value="C:plasma membrane"/>
    <property type="evidence" value="ECO:0007669"/>
    <property type="project" value="UniProtKB-SubCell"/>
</dbReference>
<dbReference type="GO" id="GO:0000139">
    <property type="term" value="C:Golgi membrane"/>
    <property type="evidence" value="ECO:0007669"/>
    <property type="project" value="UniProtKB-SubCell"/>
</dbReference>
<dbReference type="PROSITE" id="PS50191">
    <property type="entry name" value="CRAL_TRIO"/>
    <property type="match status" value="1"/>
</dbReference>
<comment type="caution">
    <text evidence="6">The sequence shown here is derived from an EMBL/GenBank/DDBJ whole genome shotgun (WGS) entry which is preliminary data.</text>
</comment>
<feature type="region of interest" description="Disordered" evidence="4">
    <location>
        <begin position="1"/>
        <end position="25"/>
    </location>
</feature>
<evidence type="ECO:0000256" key="3">
    <source>
        <dbReference type="ARBA" id="ARBA00038020"/>
    </source>
</evidence>
<dbReference type="OrthoDB" id="1434354at2759"/>
<dbReference type="InterPro" id="IPR036865">
    <property type="entry name" value="CRAL-TRIO_dom_sf"/>
</dbReference>
<feature type="non-terminal residue" evidence="6">
    <location>
        <position position="1"/>
    </location>
</feature>
<comment type="similarity">
    <text evidence="3">Belongs to the SFH family.</text>
</comment>
<gene>
    <name evidence="6" type="ORF">TSOC_006506</name>
</gene>
<dbReference type="PANTHER" id="PTHR45657:SF1">
    <property type="entry name" value="CRAL-TRIO DOMAIN-CONTAINING PROTEIN YKL091C-RELATED"/>
    <property type="match status" value="1"/>
</dbReference>
<dbReference type="Proteomes" id="UP000236333">
    <property type="component" value="Unassembled WGS sequence"/>
</dbReference>
<evidence type="ECO:0000256" key="2">
    <source>
        <dbReference type="ARBA" id="ARBA00004395"/>
    </source>
</evidence>
<sequence length="449" mass="47471">AARSAVVGHKRPLPQGRNLEGGGRCAAGGPGALEANERARGGWGREMQAARLAAVVHTGFVPQGLSLEGVAATQRAYERARGGWGREVQAARLAAVGHKGPLPQGLSMDEAVVAQQEGPEAHERARRHIPEEARKRRSEAARTRKAGKPAAGPTRTSPNATAREVPAEERKRRSEGAQSPWPVITRNVILDLKGASLKTFSAAAQKILRTIAIIDQHYPHFYHKRDRYGRPVYIELLGASDSAKILEATSLERLLDYHVVEWERLQRHILPACSVLAGGAAEGPAAHTEAGREAGSGAAVEALLRAPPPPPPRQDYYCECLGQMFILNTPAIFRLAWAVVNPLLEERTRRKIVILGADYLPTLTQLIPAENLPTCLGGTSPIPDTKTSIGPWTEVELPAPAPQGAAAAATEPGAAMEPGGAAAAKKLAGGDAALAADQLEAAVAVTAVA</sequence>
<accession>A0A2J8A3H0</accession>
<dbReference type="PANTHER" id="PTHR45657">
    <property type="entry name" value="CRAL-TRIO DOMAIN-CONTAINING PROTEIN YKL091C-RELATED"/>
    <property type="match status" value="1"/>
</dbReference>
<evidence type="ECO:0000256" key="4">
    <source>
        <dbReference type="SAM" id="MobiDB-lite"/>
    </source>
</evidence>